<feature type="transmembrane region" description="Helical" evidence="2">
    <location>
        <begin position="61"/>
        <end position="82"/>
    </location>
</feature>
<feature type="region of interest" description="Disordered" evidence="1">
    <location>
        <begin position="1"/>
        <end position="21"/>
    </location>
</feature>
<dbReference type="RefSeq" id="WP_002387763.1">
    <property type="nucleotide sequence ID" value="NZ_GL454450.1"/>
</dbReference>
<evidence type="ECO:0000256" key="2">
    <source>
        <dbReference type="SAM" id="Phobius"/>
    </source>
</evidence>
<sequence>MSNKKAVFNPQAGKQAQKEKVRKETRVSSVVQIIRAIFRKKEKEPENSRTIRFSPRSAKSIYSMVFFLLFFLISLFLLMSFGRLNTLTRLAMQKQVNREEIIESVNKGVAASDQLKYDGMKLVDRLFTVSSKLEGKEYWEAQITPYLAAGLRAEDLGLDKTNDDRVARNVRFIRLETVDYKESLYSLYYDVRFTEGKEWRQVQVILPVSYAENELKLLDRPTLMNLAKTSESNKVVYDEQRFIPKGKEVNEEETKKLTEFTNRFFELYVKNDEKLGLIANVKGLEHATLEKVDITSLRETGQGIYDVRGTYQFSYEGKSPLTSNFSLQIEATKDSYFIKKMNGV</sequence>
<dbReference type="Proteomes" id="UP000004846">
    <property type="component" value="Unassembled WGS sequence"/>
</dbReference>
<dbReference type="HOGENOM" id="CLU_072031_0_0_9"/>
<keyword evidence="2" id="KW-0812">Transmembrane</keyword>
<dbReference type="InterPro" id="IPR024735">
    <property type="entry name" value="TcpC"/>
</dbReference>
<evidence type="ECO:0000313" key="4">
    <source>
        <dbReference type="Proteomes" id="UP000004846"/>
    </source>
</evidence>
<dbReference type="AlphaFoldDB" id="A0A125W6M2"/>
<protein>
    <recommendedName>
        <fullName evidence="5">Conjugal transfer protein</fullName>
    </recommendedName>
</protein>
<reference evidence="3 4" key="1">
    <citation type="submission" date="2010-07" db="EMBL/GenBank/DDBJ databases">
        <authorList>
            <person name="Sid Ahmed O."/>
        </authorList>
    </citation>
    <scope>NUCLEOTIDE SEQUENCE [LARGE SCALE GENOMIC DNA]</scope>
    <source>
        <strain evidence="3 4">TX4248</strain>
    </source>
</reference>
<dbReference type="Gene3D" id="3.10.450.540">
    <property type="match status" value="1"/>
</dbReference>
<dbReference type="EMBL" id="AEBR01000049">
    <property type="protein sequence ID" value="EFM82848.1"/>
    <property type="molecule type" value="Genomic_DNA"/>
</dbReference>
<name>A0A125W6M2_ENTFL</name>
<proteinExistence type="predicted"/>
<organism evidence="3 4">
    <name type="scientific">Enterococcus faecalis TX4248</name>
    <dbReference type="NCBI Taxonomy" id="749495"/>
    <lineage>
        <taxon>Bacteria</taxon>
        <taxon>Bacillati</taxon>
        <taxon>Bacillota</taxon>
        <taxon>Bacilli</taxon>
        <taxon>Lactobacillales</taxon>
        <taxon>Enterococcaceae</taxon>
        <taxon>Enterococcus</taxon>
    </lineage>
</organism>
<comment type="caution">
    <text evidence="3">The sequence shown here is derived from an EMBL/GenBank/DDBJ whole genome shotgun (WGS) entry which is preliminary data.</text>
</comment>
<evidence type="ECO:0000313" key="3">
    <source>
        <dbReference type="EMBL" id="EFM82848.1"/>
    </source>
</evidence>
<gene>
    <name evidence="3" type="ORF">HMPREF9498_01529</name>
</gene>
<evidence type="ECO:0008006" key="5">
    <source>
        <dbReference type="Google" id="ProtNLM"/>
    </source>
</evidence>
<evidence type="ECO:0000256" key="1">
    <source>
        <dbReference type="SAM" id="MobiDB-lite"/>
    </source>
</evidence>
<dbReference type="Pfam" id="PF12642">
    <property type="entry name" value="TpcC"/>
    <property type="match status" value="1"/>
</dbReference>
<keyword evidence="2" id="KW-1133">Transmembrane helix</keyword>
<keyword evidence="2" id="KW-0472">Membrane</keyword>
<accession>A0A125W6M2</accession>